<dbReference type="SUPFAM" id="SSF46785">
    <property type="entry name" value="Winged helix' DNA-binding domain"/>
    <property type="match status" value="2"/>
</dbReference>
<feature type="region of interest" description="Disordered" evidence="4">
    <location>
        <begin position="51"/>
        <end position="77"/>
    </location>
</feature>
<dbReference type="GO" id="GO:0005634">
    <property type="term" value="C:nucleus"/>
    <property type="evidence" value="ECO:0007669"/>
    <property type="project" value="UniProtKB-SubCell"/>
</dbReference>
<dbReference type="STRING" id="74873.A0A084WJM0"/>
<feature type="domain" description="ETS" evidence="5">
    <location>
        <begin position="270"/>
        <end position="374"/>
    </location>
</feature>
<dbReference type="EMBL" id="KE525348">
    <property type="protein sequence ID" value="KFB50414.1"/>
    <property type="molecule type" value="Genomic_DNA"/>
</dbReference>
<accession>A0A084WJM0</accession>
<dbReference type="PANTHER" id="PTHR11849:SF304">
    <property type="entry name" value="DNA-BINDING PROTEIN D-ETS-3"/>
    <property type="match status" value="1"/>
</dbReference>
<evidence type="ECO:0000256" key="3">
    <source>
        <dbReference type="RuleBase" id="RU004019"/>
    </source>
</evidence>
<dbReference type="Pfam" id="PF00178">
    <property type="entry name" value="Ets"/>
    <property type="match status" value="1"/>
</dbReference>
<comment type="subcellular location">
    <subcellularLocation>
        <location evidence="3">Nucleus</location>
    </subcellularLocation>
</comment>
<comment type="similarity">
    <text evidence="1 3">Belongs to the ETS family.</text>
</comment>
<dbReference type="EMBL" id="ATLV01024043">
    <property type="status" value="NOT_ANNOTATED_CDS"/>
    <property type="molecule type" value="Genomic_DNA"/>
</dbReference>
<dbReference type="PRINTS" id="PR00454">
    <property type="entry name" value="ETSDOMAIN"/>
</dbReference>
<dbReference type="InterPro" id="IPR036390">
    <property type="entry name" value="WH_DNA-bd_sf"/>
</dbReference>
<dbReference type="PANTHER" id="PTHR11849">
    <property type="entry name" value="ETS"/>
    <property type="match status" value="1"/>
</dbReference>
<evidence type="ECO:0000256" key="2">
    <source>
        <dbReference type="ARBA" id="ARBA00023125"/>
    </source>
</evidence>
<feature type="region of interest" description="Disordered" evidence="4">
    <location>
        <begin position="124"/>
        <end position="143"/>
    </location>
</feature>
<evidence type="ECO:0000259" key="5">
    <source>
        <dbReference type="PROSITE" id="PS50061"/>
    </source>
</evidence>
<dbReference type="EMBL" id="ATLV01024041">
    <property type="status" value="NOT_ANNOTATED_CDS"/>
    <property type="molecule type" value="Genomic_DNA"/>
</dbReference>
<evidence type="ECO:0000313" key="7">
    <source>
        <dbReference type="EnsemblMetazoa" id="ASIC018442-PA"/>
    </source>
</evidence>
<dbReference type="Gene3D" id="1.10.10.10">
    <property type="entry name" value="Winged helix-like DNA-binding domain superfamily/Winged helix DNA-binding domain"/>
    <property type="match status" value="1"/>
</dbReference>
<dbReference type="InterPro" id="IPR046328">
    <property type="entry name" value="ETS_fam"/>
</dbReference>
<dbReference type="InterPro" id="IPR036388">
    <property type="entry name" value="WH-like_DNA-bd_sf"/>
</dbReference>
<dbReference type="SMART" id="SM00413">
    <property type="entry name" value="ETS"/>
    <property type="match status" value="1"/>
</dbReference>
<dbReference type="GO" id="GO:0030154">
    <property type="term" value="P:cell differentiation"/>
    <property type="evidence" value="ECO:0007669"/>
    <property type="project" value="TreeGrafter"/>
</dbReference>
<dbReference type="GO" id="GO:0000981">
    <property type="term" value="F:DNA-binding transcription factor activity, RNA polymerase II-specific"/>
    <property type="evidence" value="ECO:0007669"/>
    <property type="project" value="TreeGrafter"/>
</dbReference>
<organism evidence="7 8">
    <name type="scientific">Anopheles sinensis</name>
    <name type="common">Mosquito</name>
    <dbReference type="NCBI Taxonomy" id="74873"/>
    <lineage>
        <taxon>Eukaryota</taxon>
        <taxon>Metazoa</taxon>
        <taxon>Ecdysozoa</taxon>
        <taxon>Arthropoda</taxon>
        <taxon>Hexapoda</taxon>
        <taxon>Insecta</taxon>
        <taxon>Pterygota</taxon>
        <taxon>Neoptera</taxon>
        <taxon>Endopterygota</taxon>
        <taxon>Diptera</taxon>
        <taxon>Nematocera</taxon>
        <taxon>Culicoidea</taxon>
        <taxon>Culicidae</taxon>
        <taxon>Anophelinae</taxon>
        <taxon>Anopheles</taxon>
    </lineage>
</organism>
<dbReference type="Proteomes" id="UP000030765">
    <property type="component" value="Unassembled WGS sequence"/>
</dbReference>
<dbReference type="PROSITE" id="PS00345">
    <property type="entry name" value="ETS_DOMAIN_1"/>
    <property type="match status" value="1"/>
</dbReference>
<reference evidence="7" key="2">
    <citation type="submission" date="2020-05" db="UniProtKB">
        <authorList>
            <consortium name="EnsemblMetazoa"/>
        </authorList>
    </citation>
    <scope>IDENTIFICATION</scope>
</reference>
<dbReference type="InterPro" id="IPR000418">
    <property type="entry name" value="Ets_dom"/>
</dbReference>
<dbReference type="EnsemblMetazoa" id="ASIC018442-RA">
    <property type="protein sequence ID" value="ASIC018442-PA"/>
    <property type="gene ID" value="ASIC018442"/>
</dbReference>
<evidence type="ECO:0000256" key="1">
    <source>
        <dbReference type="ARBA" id="ARBA00005562"/>
    </source>
</evidence>
<dbReference type="PROSITE" id="PS50061">
    <property type="entry name" value="ETS_DOMAIN_3"/>
    <property type="match status" value="1"/>
</dbReference>
<keyword evidence="2 3" id="KW-0238">DNA-binding</keyword>
<evidence type="ECO:0000313" key="8">
    <source>
        <dbReference type="Proteomes" id="UP000030765"/>
    </source>
</evidence>
<dbReference type="EMBL" id="ATLV01024038">
    <property type="status" value="NOT_ANNOTATED_CDS"/>
    <property type="molecule type" value="Genomic_DNA"/>
</dbReference>
<dbReference type="EMBL" id="ATLV01024042">
    <property type="status" value="NOT_ANNOTATED_CDS"/>
    <property type="molecule type" value="Genomic_DNA"/>
</dbReference>
<protein>
    <submittedName>
        <fullName evidence="7">ETS domain-containing protein</fullName>
    </submittedName>
</protein>
<dbReference type="VEuPathDB" id="VectorBase:ASIC018442"/>
<gene>
    <name evidence="6" type="ORF">ZHAS_00018442</name>
</gene>
<sequence length="466" mass="50140">MENIPSGYTQTEARCCATTGKVAAVVAGSFAVGGGVCGGGGVVIGHGSGAGGTASAGSGGGEGAAKIRLKTGKPRPGSVDDGCKIMIDIKSSPDYLNRSSGGSFGNFSMKITIRTLTHTHTKANSDPWAGVGPPCVSSGARPNDLRKEEGRKVEKIFNNNQFLVHSVSPECGVGRKNPPFGVTIVSFRSPVEILYLKSAVTTPSKSARNTTTIKGGSLSLRAVHPFCSSVLLFTGFFLFPFAPSLVISNVADFVFPPGWKTPGVRSSGQIQLWQFLLELLSDSANATCITWEGTNGEFKLTDPDEVARRWGERKSKPNMNYDKLSRALRYVSLCERGVGRINPRTHKHNLCLIYYYDKNIMTKVHGKRYAYKFDFQGLAAATQPQTDPTYKYQSDLFMSPYHHGAKLSSFMSPHHSMTSSSASIFPSAASWGNWGSPATNLYPSHTMSHVTPTHVAPHLGSYPHYA</sequence>
<evidence type="ECO:0000256" key="4">
    <source>
        <dbReference type="SAM" id="MobiDB-lite"/>
    </source>
</evidence>
<proteinExistence type="inferred from homology"/>
<dbReference type="VEuPathDB" id="VectorBase:ASIS018892"/>
<reference evidence="6 8" key="1">
    <citation type="journal article" date="2014" name="BMC Genomics">
        <title>Genome sequence of Anopheles sinensis provides insight into genetics basis of mosquito competence for malaria parasites.</title>
        <authorList>
            <person name="Zhou D."/>
            <person name="Zhang D."/>
            <person name="Ding G."/>
            <person name="Shi L."/>
            <person name="Hou Q."/>
            <person name="Ye Y."/>
            <person name="Xu Y."/>
            <person name="Zhou H."/>
            <person name="Xiong C."/>
            <person name="Li S."/>
            <person name="Yu J."/>
            <person name="Hong S."/>
            <person name="Yu X."/>
            <person name="Zou P."/>
            <person name="Chen C."/>
            <person name="Chang X."/>
            <person name="Wang W."/>
            <person name="Lv Y."/>
            <person name="Sun Y."/>
            <person name="Ma L."/>
            <person name="Shen B."/>
            <person name="Zhu C."/>
        </authorList>
    </citation>
    <scope>NUCLEOTIDE SEQUENCE [LARGE SCALE GENOMIC DNA]</scope>
</reference>
<dbReference type="OrthoDB" id="10067219at2759"/>
<dbReference type="AlphaFoldDB" id="A0A084WJM0"/>
<dbReference type="EMBL" id="ATLV01024040">
    <property type="status" value="NOT_ANNOTATED_CDS"/>
    <property type="molecule type" value="Genomic_DNA"/>
</dbReference>
<keyword evidence="3" id="KW-0539">Nucleus</keyword>
<feature type="compositionally biased region" description="Gly residues" evidence="4">
    <location>
        <begin position="51"/>
        <end position="63"/>
    </location>
</feature>
<dbReference type="GO" id="GO:0043565">
    <property type="term" value="F:sequence-specific DNA binding"/>
    <property type="evidence" value="ECO:0007669"/>
    <property type="project" value="InterPro"/>
</dbReference>
<dbReference type="EMBL" id="ATLV01024039">
    <property type="status" value="NOT_ANNOTATED_CDS"/>
    <property type="molecule type" value="Genomic_DNA"/>
</dbReference>
<evidence type="ECO:0000313" key="6">
    <source>
        <dbReference type="EMBL" id="KFB50414.1"/>
    </source>
</evidence>
<keyword evidence="8" id="KW-1185">Reference proteome</keyword>
<name>A0A084WJM0_ANOSI</name>